<reference evidence="1" key="2">
    <citation type="journal article" date="2014" name="ISME J.">
        <title>Microbial stratification in low pH oxic and suboxic macroscopic growths along an acid mine drainage.</title>
        <authorList>
            <person name="Mendez-Garcia C."/>
            <person name="Mesa V."/>
            <person name="Sprenger R.R."/>
            <person name="Richter M."/>
            <person name="Diez M.S."/>
            <person name="Solano J."/>
            <person name="Bargiela R."/>
            <person name="Golyshina O.V."/>
            <person name="Manteca A."/>
            <person name="Ramos J.L."/>
            <person name="Gallego J.R."/>
            <person name="Llorente I."/>
            <person name="Martins Dos Santos V.A."/>
            <person name="Jensen O.N."/>
            <person name="Pelaez A.I."/>
            <person name="Sanchez J."/>
            <person name="Ferrer M."/>
        </authorList>
    </citation>
    <scope>NUCLEOTIDE SEQUENCE</scope>
</reference>
<sequence length="83" mass="9568">MRHRYRLDEPGAQVEIVERDDGVIELHPLLAHRADQAWFWTTRWQAMESEAEQDIAAGRVTTFETADEFVADVEREAAERGLA</sequence>
<comment type="caution">
    <text evidence="1">The sequence shown here is derived from an EMBL/GenBank/DDBJ whole genome shotgun (WGS) entry which is preliminary data.</text>
</comment>
<proteinExistence type="predicted"/>
<evidence type="ECO:0000313" key="1">
    <source>
        <dbReference type="EMBL" id="EQD38005.1"/>
    </source>
</evidence>
<reference evidence="1" key="1">
    <citation type="submission" date="2013-08" db="EMBL/GenBank/DDBJ databases">
        <authorList>
            <person name="Mendez C."/>
            <person name="Richter M."/>
            <person name="Ferrer M."/>
            <person name="Sanchez J."/>
        </authorList>
    </citation>
    <scope>NUCLEOTIDE SEQUENCE</scope>
</reference>
<name>T1A820_9ZZZZ</name>
<dbReference type="AlphaFoldDB" id="T1A820"/>
<protein>
    <submittedName>
        <fullName evidence="1">Transcriptional regulator, AbrB family</fullName>
    </submittedName>
</protein>
<dbReference type="EMBL" id="AUZX01012708">
    <property type="protein sequence ID" value="EQD38005.1"/>
    <property type="molecule type" value="Genomic_DNA"/>
</dbReference>
<accession>T1A820</accession>
<organism evidence="1">
    <name type="scientific">mine drainage metagenome</name>
    <dbReference type="NCBI Taxonomy" id="410659"/>
    <lineage>
        <taxon>unclassified sequences</taxon>
        <taxon>metagenomes</taxon>
        <taxon>ecological metagenomes</taxon>
    </lineage>
</organism>
<gene>
    <name evidence="1" type="ORF">B1A_17276</name>
</gene>